<dbReference type="AlphaFoldDB" id="A0A1U7Z8N0"/>
<dbReference type="Proteomes" id="UP000189703">
    <property type="component" value="Unplaced"/>
</dbReference>
<keyword evidence="2" id="KW-1185">Reference proteome</keyword>
<dbReference type="OrthoDB" id="205255at2759"/>
<accession>A0A1U7Z8N0</accession>
<feature type="domain" description="Glycolipid transfer protein" evidence="1">
    <location>
        <begin position="1"/>
        <end position="118"/>
    </location>
</feature>
<dbReference type="GO" id="GO:0005737">
    <property type="term" value="C:cytoplasm"/>
    <property type="evidence" value="ECO:0007669"/>
    <property type="project" value="InterPro"/>
</dbReference>
<dbReference type="PANTHER" id="PTHR10219">
    <property type="entry name" value="GLYCOLIPID TRANSFER PROTEIN-RELATED"/>
    <property type="match status" value="1"/>
</dbReference>
<protein>
    <submittedName>
        <fullName evidence="3">Glycolipid transfer protein 3-like isoform X3</fullName>
    </submittedName>
</protein>
<dbReference type="InterPro" id="IPR036497">
    <property type="entry name" value="GLTP_sf"/>
</dbReference>
<proteinExistence type="predicted"/>
<dbReference type="Gene3D" id="1.10.3520.10">
    <property type="entry name" value="Glycolipid transfer protein"/>
    <property type="match status" value="1"/>
</dbReference>
<dbReference type="SUPFAM" id="SSF110004">
    <property type="entry name" value="Glycolipid transfer protein, GLTP"/>
    <property type="match status" value="1"/>
</dbReference>
<evidence type="ECO:0000313" key="3">
    <source>
        <dbReference type="RefSeq" id="XP_010244009.1"/>
    </source>
</evidence>
<evidence type="ECO:0000259" key="1">
    <source>
        <dbReference type="Pfam" id="PF08718"/>
    </source>
</evidence>
<gene>
    <name evidence="3" type="primary">LOC104587930</name>
</gene>
<dbReference type="GO" id="GO:0120013">
    <property type="term" value="F:lipid transfer activity"/>
    <property type="evidence" value="ECO:0007669"/>
    <property type="project" value="InterPro"/>
</dbReference>
<organism evidence="2 3">
    <name type="scientific">Nelumbo nucifera</name>
    <name type="common">Sacred lotus</name>
    <dbReference type="NCBI Taxonomy" id="4432"/>
    <lineage>
        <taxon>Eukaryota</taxon>
        <taxon>Viridiplantae</taxon>
        <taxon>Streptophyta</taxon>
        <taxon>Embryophyta</taxon>
        <taxon>Tracheophyta</taxon>
        <taxon>Spermatophyta</taxon>
        <taxon>Magnoliopsida</taxon>
        <taxon>Proteales</taxon>
        <taxon>Nelumbonaceae</taxon>
        <taxon>Nelumbo</taxon>
    </lineage>
</organism>
<dbReference type="PANTHER" id="PTHR10219:SF34">
    <property type="entry name" value="GLYCOLIPID TRANSFER PROTEIN 3"/>
    <property type="match status" value="1"/>
</dbReference>
<evidence type="ECO:0000313" key="2">
    <source>
        <dbReference type="Proteomes" id="UP000189703"/>
    </source>
</evidence>
<dbReference type="Pfam" id="PF08718">
    <property type="entry name" value="GLTP"/>
    <property type="match status" value="1"/>
</dbReference>
<dbReference type="GeneID" id="104587930"/>
<dbReference type="InterPro" id="IPR014830">
    <property type="entry name" value="Glycolipid_transfer_prot_dom"/>
</dbReference>
<name>A0A1U7Z8N0_NELNU</name>
<sequence length="161" mass="18682">MAVLRQDIHQNIQKLDKMYESDPSVYSNVVEILKKEAREGIARKPSSCSRALVWLTRSMDFTVNLLEKLEKDVAQSLEQVVEDAYITTLKPWHGWISSAAYKVALKLIPERKAFIKLLIAEEEDYDMLKEEMRELISLLLPLLDDIHSILRSFHLDKLKAK</sequence>
<reference evidence="3" key="1">
    <citation type="submission" date="2025-08" db="UniProtKB">
        <authorList>
            <consortium name="RefSeq"/>
        </authorList>
    </citation>
    <scope>IDENTIFICATION</scope>
</reference>
<dbReference type="RefSeq" id="XP_010244009.1">
    <property type="nucleotide sequence ID" value="XM_010245707.1"/>
</dbReference>